<accession>A0A0K0Y539</accession>
<dbReference type="STRING" id="1458307.OSB_15080"/>
<dbReference type="OrthoDB" id="153065at2"/>
<name>A0A0K0Y539_9RHOB</name>
<evidence type="ECO:0000313" key="1">
    <source>
        <dbReference type="EMBL" id="AKS46060.1"/>
    </source>
</evidence>
<proteinExistence type="predicted"/>
<dbReference type="AlphaFoldDB" id="A0A0K0Y539"/>
<organism evidence="1 2">
    <name type="scientific">Octadecabacter temperatus</name>
    <dbReference type="NCBI Taxonomy" id="1458307"/>
    <lineage>
        <taxon>Bacteria</taxon>
        <taxon>Pseudomonadati</taxon>
        <taxon>Pseudomonadota</taxon>
        <taxon>Alphaproteobacteria</taxon>
        <taxon>Rhodobacterales</taxon>
        <taxon>Roseobacteraceae</taxon>
        <taxon>Octadecabacter</taxon>
    </lineage>
</organism>
<keyword evidence="2" id="KW-1185">Reference proteome</keyword>
<gene>
    <name evidence="1" type="ORF">OSB_15080</name>
</gene>
<evidence type="ECO:0000313" key="2">
    <source>
        <dbReference type="Proteomes" id="UP000067444"/>
    </source>
</evidence>
<dbReference type="Proteomes" id="UP000067444">
    <property type="component" value="Chromosome"/>
</dbReference>
<reference evidence="1 2" key="1">
    <citation type="journal article" date="2015" name="Genome Announc.">
        <title>Closed Genome Sequence of Octadecabacter temperatus SB1, the First Mesophilic Species of the Genus Octadecabacter.</title>
        <authorList>
            <person name="Voget S."/>
            <person name="Billerbeck S."/>
            <person name="Simon M."/>
            <person name="Daniel R."/>
        </authorList>
    </citation>
    <scope>NUCLEOTIDE SEQUENCE [LARGE SCALE GENOMIC DNA]</scope>
    <source>
        <strain evidence="1 2">SB1</strain>
    </source>
</reference>
<sequence>MLNTAIDNNVHLCRTVLSQFGIKVESHGCATVFHGMPRPYFPSVITREAQLDDRTIAHIATLSIGAGVKDSFATLDLSQMGFTAVVNAHWIARIPTQVTGRPLYRVADELSLRGWLNAWDAGNSSAQGNFTLDILARTDIQMRATPDFHAGVITNRHRDGVTGISNLFGSLSRVLDGLSDLPVGDSLVGYEADPAPFVAMGFTSLGPLTVWVKTG</sequence>
<dbReference type="KEGG" id="otm:OSB_15080"/>
<dbReference type="EMBL" id="CP012160">
    <property type="protein sequence ID" value="AKS46060.1"/>
    <property type="molecule type" value="Genomic_DNA"/>
</dbReference>
<protein>
    <submittedName>
        <fullName evidence="1">Uncharacterized protein</fullName>
    </submittedName>
</protein>
<dbReference type="PATRIC" id="fig|1458307.3.peg.1526"/>
<dbReference type="RefSeq" id="WP_049834391.1">
    <property type="nucleotide sequence ID" value="NZ_CP012160.1"/>
</dbReference>